<keyword evidence="1" id="KW-0175">Coiled coil</keyword>
<accession>A0A8S1SVS4</accession>
<gene>
    <name evidence="2" type="ORF">PPENT_87.1.T0120253</name>
</gene>
<reference evidence="2" key="1">
    <citation type="submission" date="2021-01" db="EMBL/GenBank/DDBJ databases">
        <authorList>
            <consortium name="Genoscope - CEA"/>
            <person name="William W."/>
        </authorList>
    </citation>
    <scope>NUCLEOTIDE SEQUENCE</scope>
</reference>
<organism evidence="2 3">
    <name type="scientific">Paramecium pentaurelia</name>
    <dbReference type="NCBI Taxonomy" id="43138"/>
    <lineage>
        <taxon>Eukaryota</taxon>
        <taxon>Sar</taxon>
        <taxon>Alveolata</taxon>
        <taxon>Ciliophora</taxon>
        <taxon>Intramacronucleata</taxon>
        <taxon>Oligohymenophorea</taxon>
        <taxon>Peniculida</taxon>
        <taxon>Parameciidae</taxon>
        <taxon>Paramecium</taxon>
    </lineage>
</organism>
<proteinExistence type="predicted"/>
<protein>
    <submittedName>
        <fullName evidence="2">Uncharacterized protein</fullName>
    </submittedName>
</protein>
<sequence length="183" mass="21775">MSQQNNKTLNNSYSVSLHQSKQTFNKKNISKVDIETPLEDPKSQLISSKPRSEYQIKKFSIDDRNKITNFLNAIDDYIKQLNENSDCHTVTSDSQSKLENMLILKYNIIQKQQEQLKIKYKKLQQNYAVENQENQTLKNKLFDLHNQLQELKKKNYIQQLILDKIEIEISIFIKFLYKRKTEV</sequence>
<dbReference type="AlphaFoldDB" id="A0A8S1SVS4"/>
<evidence type="ECO:0000313" key="2">
    <source>
        <dbReference type="EMBL" id="CAD8143486.1"/>
    </source>
</evidence>
<evidence type="ECO:0000313" key="3">
    <source>
        <dbReference type="Proteomes" id="UP000689195"/>
    </source>
</evidence>
<dbReference type="Proteomes" id="UP000689195">
    <property type="component" value="Unassembled WGS sequence"/>
</dbReference>
<name>A0A8S1SVS4_9CILI</name>
<dbReference type="EMBL" id="CAJJDO010000012">
    <property type="protein sequence ID" value="CAD8143486.1"/>
    <property type="molecule type" value="Genomic_DNA"/>
</dbReference>
<evidence type="ECO:0000256" key="1">
    <source>
        <dbReference type="SAM" id="Coils"/>
    </source>
</evidence>
<feature type="coiled-coil region" evidence="1">
    <location>
        <begin position="106"/>
        <end position="154"/>
    </location>
</feature>
<keyword evidence="3" id="KW-1185">Reference proteome</keyword>
<comment type="caution">
    <text evidence="2">The sequence shown here is derived from an EMBL/GenBank/DDBJ whole genome shotgun (WGS) entry which is preliminary data.</text>
</comment>